<keyword evidence="5 6" id="KW-0472">Membrane</keyword>
<dbReference type="Proteomes" id="UP000287022">
    <property type="component" value="Unassembled WGS sequence"/>
</dbReference>
<feature type="transmembrane region" description="Helical" evidence="6">
    <location>
        <begin position="12"/>
        <end position="28"/>
    </location>
</feature>
<feature type="transmembrane region" description="Helical" evidence="6">
    <location>
        <begin position="124"/>
        <end position="151"/>
    </location>
</feature>
<proteinExistence type="predicted"/>
<evidence type="ECO:0000256" key="6">
    <source>
        <dbReference type="SAM" id="Phobius"/>
    </source>
</evidence>
<feature type="transmembrane region" description="Helical" evidence="6">
    <location>
        <begin position="202"/>
        <end position="228"/>
    </location>
</feature>
<feature type="transmembrane region" description="Helical" evidence="6">
    <location>
        <begin position="314"/>
        <end position="332"/>
    </location>
</feature>
<feature type="transmembrane region" description="Helical" evidence="6">
    <location>
        <begin position="163"/>
        <end position="182"/>
    </location>
</feature>
<feature type="transmembrane region" description="Helical" evidence="6">
    <location>
        <begin position="86"/>
        <end position="104"/>
    </location>
</feature>
<keyword evidence="3 6" id="KW-0812">Transmembrane</keyword>
<dbReference type="InterPro" id="IPR051679">
    <property type="entry name" value="DASS-Related_Transporters"/>
</dbReference>
<evidence type="ECO:0000256" key="2">
    <source>
        <dbReference type="ARBA" id="ARBA00022475"/>
    </source>
</evidence>
<keyword evidence="8" id="KW-1185">Reference proteome</keyword>
<dbReference type="GO" id="GO:0005886">
    <property type="term" value="C:plasma membrane"/>
    <property type="evidence" value="ECO:0007669"/>
    <property type="project" value="UniProtKB-SubCell"/>
</dbReference>
<dbReference type="Pfam" id="PF03606">
    <property type="entry name" value="DcuC"/>
    <property type="match status" value="1"/>
</dbReference>
<dbReference type="STRING" id="1122124.GCA_000423165_00642"/>
<dbReference type="InterPro" id="IPR018385">
    <property type="entry name" value="C4_dicarb_anaerob_car-like"/>
</dbReference>
<comment type="subcellular location">
    <subcellularLocation>
        <location evidence="1">Cell membrane</location>
        <topology evidence="1">Multi-pass membrane protein</topology>
    </subcellularLocation>
</comment>
<dbReference type="PANTHER" id="PTHR43652:SF6">
    <property type="entry name" value="ARGININE REPRESSOR"/>
    <property type="match status" value="1"/>
</dbReference>
<feature type="transmembrane region" description="Helical" evidence="6">
    <location>
        <begin position="402"/>
        <end position="426"/>
    </location>
</feature>
<feature type="transmembrane region" description="Helical" evidence="6">
    <location>
        <begin position="284"/>
        <end position="302"/>
    </location>
</feature>
<organism evidence="7 8">
    <name type="scientific">Pseudidiomarina sediminum</name>
    <dbReference type="NCBI Taxonomy" id="431675"/>
    <lineage>
        <taxon>Bacteria</taxon>
        <taxon>Pseudomonadati</taxon>
        <taxon>Pseudomonadota</taxon>
        <taxon>Gammaproteobacteria</taxon>
        <taxon>Alteromonadales</taxon>
        <taxon>Idiomarinaceae</taxon>
        <taxon>Pseudidiomarina</taxon>
    </lineage>
</organism>
<keyword evidence="2" id="KW-1003">Cell membrane</keyword>
<evidence type="ECO:0000256" key="1">
    <source>
        <dbReference type="ARBA" id="ARBA00004651"/>
    </source>
</evidence>
<evidence type="ECO:0000313" key="8">
    <source>
        <dbReference type="Proteomes" id="UP000287022"/>
    </source>
</evidence>
<reference evidence="8" key="1">
    <citation type="journal article" date="2018" name="Front. Microbiol.">
        <title>Genome-Based Analysis Reveals the Taxonomy and Diversity of the Family Idiomarinaceae.</title>
        <authorList>
            <person name="Liu Y."/>
            <person name="Lai Q."/>
            <person name="Shao Z."/>
        </authorList>
    </citation>
    <scope>NUCLEOTIDE SEQUENCE [LARGE SCALE GENOMIC DNA]</scope>
    <source>
        <strain evidence="8">c121</strain>
    </source>
</reference>
<gene>
    <name evidence="7" type="ORF">CWI80_03780</name>
</gene>
<evidence type="ECO:0000256" key="4">
    <source>
        <dbReference type="ARBA" id="ARBA00022989"/>
    </source>
</evidence>
<dbReference type="RefSeq" id="WP_026861682.1">
    <property type="nucleotide sequence ID" value="NZ_JAHVIQ010000001.1"/>
</dbReference>
<evidence type="ECO:0000256" key="5">
    <source>
        <dbReference type="ARBA" id="ARBA00023136"/>
    </source>
</evidence>
<feature type="transmembrane region" description="Helical" evidence="6">
    <location>
        <begin position="438"/>
        <end position="459"/>
    </location>
</feature>
<name>A0A432Z975_9GAMM</name>
<protein>
    <submittedName>
        <fullName evidence="7">YfcC family protein</fullName>
    </submittedName>
</protein>
<accession>A0A432Z975</accession>
<evidence type="ECO:0000313" key="7">
    <source>
        <dbReference type="EMBL" id="RUO74469.1"/>
    </source>
</evidence>
<keyword evidence="4 6" id="KW-1133">Transmembrane helix</keyword>
<dbReference type="AlphaFoldDB" id="A0A432Z975"/>
<sequence length="462" mass="49142">MSTSKATTNPLVVLFSILLLAGLLTYLVDSGSYQRDGKLVVPGSYSTIEKDRSVTNLWRVESPVEGAAPVSLTELFLAIPEGLERGAGLIFMVLVIGGMFGILKQAGAVDAGLERLLSSVRGNVYVLVPSLMLVFAAGSTFLGLASEYLLIIPLMVAMAERLGLTKIIGLGIVTVAVKAGYLSSVTNPLPLTIAQPLVGVPIFSGAGLRFVFFLIFTIVGIGFMLWVIRRHAKLHGMHDHTTVSFESKRLSLRHTLMWLVLLSGIGFLVYASNTWQWNKEQLTAFYLALSVVLAFMSGMGVSRAADAFVAGMKKILLASFLIGVAFAIAVTLEQGRILDTVIYGLTSLVGEGNAYVAAQAMLISQLGLDFLIPSTSGQAAVSMPILGPLGQLAGVGPQTTVLAFLFGNGITNMITPTSGTLLAYLATAQVPWSQWAKFILPLCLIFIALAMLMLSYAVMLGA</sequence>
<evidence type="ECO:0000256" key="3">
    <source>
        <dbReference type="ARBA" id="ARBA00022692"/>
    </source>
</evidence>
<dbReference type="EMBL" id="PIQE01000001">
    <property type="protein sequence ID" value="RUO74469.1"/>
    <property type="molecule type" value="Genomic_DNA"/>
</dbReference>
<feature type="transmembrane region" description="Helical" evidence="6">
    <location>
        <begin position="255"/>
        <end position="272"/>
    </location>
</feature>
<comment type="caution">
    <text evidence="7">The sequence shown here is derived from an EMBL/GenBank/DDBJ whole genome shotgun (WGS) entry which is preliminary data.</text>
</comment>
<dbReference type="PANTHER" id="PTHR43652">
    <property type="entry name" value="BASIC AMINO ACID ANTIPORTER YFCC-RELATED"/>
    <property type="match status" value="1"/>
</dbReference>